<sequence length="39" mass="4786">MKKAIRLFFLYLFLLVTIVTWSSVDNSMNIKLHFEYQQF</sequence>
<evidence type="ECO:0008006" key="3">
    <source>
        <dbReference type="Google" id="ProtNLM"/>
    </source>
</evidence>
<accession>A0ABX2W6S4</accession>
<evidence type="ECO:0000313" key="1">
    <source>
        <dbReference type="EMBL" id="OAT26652.1"/>
    </source>
</evidence>
<protein>
    <recommendedName>
        <fullName evidence="3">Inner membrane protein</fullName>
    </recommendedName>
</protein>
<organism evidence="1 2">
    <name type="scientific">Buttiauxella ferragutiae ATCC 51602</name>
    <dbReference type="NCBI Taxonomy" id="1354252"/>
    <lineage>
        <taxon>Bacteria</taxon>
        <taxon>Pseudomonadati</taxon>
        <taxon>Pseudomonadota</taxon>
        <taxon>Gammaproteobacteria</taxon>
        <taxon>Enterobacterales</taxon>
        <taxon>Enterobacteriaceae</taxon>
        <taxon>Buttiauxella</taxon>
    </lineage>
</organism>
<dbReference type="EMBL" id="LXEQ01000045">
    <property type="protein sequence ID" value="OAT26652.1"/>
    <property type="molecule type" value="Genomic_DNA"/>
</dbReference>
<gene>
    <name evidence="1" type="ORF">M976_02813</name>
</gene>
<comment type="caution">
    <text evidence="1">The sequence shown here is derived from an EMBL/GenBank/DDBJ whole genome shotgun (WGS) entry which is preliminary data.</text>
</comment>
<keyword evidence="2" id="KW-1185">Reference proteome</keyword>
<reference evidence="1 2" key="1">
    <citation type="submission" date="2016-04" db="EMBL/GenBank/DDBJ databases">
        <title>ATOL: Assembling a taxonomically balanced genome-scale reconstruction of the evolutionary history of the Enterobacteriaceae.</title>
        <authorList>
            <person name="Plunkett G.III."/>
            <person name="Neeno-Eckwall E.C."/>
            <person name="Glasner J.D."/>
            <person name="Perna N.T."/>
        </authorList>
    </citation>
    <scope>NUCLEOTIDE SEQUENCE [LARGE SCALE GENOMIC DNA]</scope>
    <source>
        <strain evidence="1 2">ATCC 51602</strain>
    </source>
</reference>
<proteinExistence type="predicted"/>
<name>A0ABX2W6S4_9ENTR</name>
<evidence type="ECO:0000313" key="2">
    <source>
        <dbReference type="Proteomes" id="UP000078407"/>
    </source>
</evidence>
<dbReference type="Proteomes" id="UP000078407">
    <property type="component" value="Unassembled WGS sequence"/>
</dbReference>